<dbReference type="NCBIfam" id="NF038277">
    <property type="entry name" value="accessory_MacP"/>
    <property type="match status" value="1"/>
</dbReference>
<protein>
    <recommendedName>
        <fullName evidence="4">Foldase</fullName>
    </recommendedName>
</protein>
<proteinExistence type="predicted"/>
<evidence type="ECO:0008006" key="4">
    <source>
        <dbReference type="Google" id="ProtNLM"/>
    </source>
</evidence>
<evidence type="ECO:0000256" key="1">
    <source>
        <dbReference type="SAM" id="Phobius"/>
    </source>
</evidence>
<keyword evidence="3" id="KW-1185">Reference proteome</keyword>
<keyword evidence="1" id="KW-0812">Transmembrane</keyword>
<evidence type="ECO:0000313" key="3">
    <source>
        <dbReference type="Proteomes" id="UP001223079"/>
    </source>
</evidence>
<dbReference type="EMBL" id="JAUSTM010000001">
    <property type="protein sequence ID" value="MDQ0221582.1"/>
    <property type="molecule type" value="Genomic_DNA"/>
</dbReference>
<reference evidence="2 3" key="1">
    <citation type="submission" date="2023-07" db="EMBL/GenBank/DDBJ databases">
        <title>Genomic Encyclopedia of Type Strains, Phase IV (KMG-IV): sequencing the most valuable type-strain genomes for metagenomic binning, comparative biology and taxonomic classification.</title>
        <authorList>
            <person name="Goeker M."/>
        </authorList>
    </citation>
    <scope>NUCLEOTIDE SEQUENCE [LARGE SCALE GENOMIC DNA]</scope>
    <source>
        <strain evidence="2 3">DSM 105143</strain>
    </source>
</reference>
<dbReference type="InterPro" id="IPR047752">
    <property type="entry name" value="MacP"/>
</dbReference>
<keyword evidence="1" id="KW-1133">Transmembrane helix</keyword>
<sequence length="100" mass="11652">MGKPLLTDEMIEQARREQGYEGWSDDQATKEIHFDRRDLNRFQSGSSNLDETRPIQVEPSIKKSRRLENEKRSGFQSKLNQILFVLILLAIALVFAILYL</sequence>
<comment type="caution">
    <text evidence="2">The sequence shown here is derived from an EMBL/GenBank/DDBJ whole genome shotgun (WGS) entry which is preliminary data.</text>
</comment>
<name>A0ABT9YNV8_9STRE</name>
<dbReference type="Proteomes" id="UP001223079">
    <property type="component" value="Unassembled WGS sequence"/>
</dbReference>
<dbReference type="RefSeq" id="WP_307120820.1">
    <property type="nucleotide sequence ID" value="NZ_JAUSTM010000001.1"/>
</dbReference>
<feature type="transmembrane region" description="Helical" evidence="1">
    <location>
        <begin position="79"/>
        <end position="99"/>
    </location>
</feature>
<keyword evidence="1" id="KW-0472">Membrane</keyword>
<organism evidence="2 3">
    <name type="scientific">Streptococcus moroccensis</name>
    <dbReference type="NCBI Taxonomy" id="1451356"/>
    <lineage>
        <taxon>Bacteria</taxon>
        <taxon>Bacillati</taxon>
        <taxon>Bacillota</taxon>
        <taxon>Bacilli</taxon>
        <taxon>Lactobacillales</taxon>
        <taxon>Streptococcaceae</taxon>
        <taxon>Streptococcus</taxon>
    </lineage>
</organism>
<evidence type="ECO:0000313" key="2">
    <source>
        <dbReference type="EMBL" id="MDQ0221582.1"/>
    </source>
</evidence>
<accession>A0ABT9YNV8</accession>
<gene>
    <name evidence="2" type="ORF">J2S23_000113</name>
</gene>
<dbReference type="Pfam" id="PF26336">
    <property type="entry name" value="MacP_activator"/>
    <property type="match status" value="1"/>
</dbReference>